<evidence type="ECO:0000313" key="2">
    <source>
        <dbReference type="Proteomes" id="UP000002774"/>
    </source>
</evidence>
<dbReference type="EMBL" id="CM001403">
    <property type="protein sequence ID" value="EHQ24700.1"/>
    <property type="molecule type" value="Genomic_DNA"/>
</dbReference>
<gene>
    <name evidence="1" type="ORF">Mucpa_0507</name>
</gene>
<evidence type="ECO:0008006" key="3">
    <source>
        <dbReference type="Google" id="ProtNLM"/>
    </source>
</evidence>
<organism evidence="1 2">
    <name type="scientific">Mucilaginibacter paludis DSM 18603</name>
    <dbReference type="NCBI Taxonomy" id="714943"/>
    <lineage>
        <taxon>Bacteria</taxon>
        <taxon>Pseudomonadati</taxon>
        <taxon>Bacteroidota</taxon>
        <taxon>Sphingobacteriia</taxon>
        <taxon>Sphingobacteriales</taxon>
        <taxon>Sphingobacteriaceae</taxon>
        <taxon>Mucilaginibacter</taxon>
    </lineage>
</organism>
<dbReference type="AlphaFoldDB" id="H1Y1P1"/>
<evidence type="ECO:0000313" key="1">
    <source>
        <dbReference type="EMBL" id="EHQ24700.1"/>
    </source>
</evidence>
<dbReference type="Proteomes" id="UP000002774">
    <property type="component" value="Chromosome"/>
</dbReference>
<accession>H1Y1P1</accession>
<dbReference type="HOGENOM" id="CLU_955852_0_0_10"/>
<protein>
    <recommendedName>
        <fullName evidence="3">Thiopeptide-type bacteriocin biosynthesis domain-containing protein</fullName>
    </recommendedName>
</protein>
<keyword evidence="2" id="KW-1185">Reference proteome</keyword>
<reference evidence="1" key="1">
    <citation type="submission" date="2011-09" db="EMBL/GenBank/DDBJ databases">
        <title>The permanent draft genome of Mucilaginibacter paludis DSM 18603.</title>
        <authorList>
            <consortium name="US DOE Joint Genome Institute (JGI-PGF)"/>
            <person name="Lucas S."/>
            <person name="Han J."/>
            <person name="Lapidus A."/>
            <person name="Bruce D."/>
            <person name="Goodwin L."/>
            <person name="Pitluck S."/>
            <person name="Peters L."/>
            <person name="Kyrpides N."/>
            <person name="Mavromatis K."/>
            <person name="Ivanova N."/>
            <person name="Mikhailova N."/>
            <person name="Held B."/>
            <person name="Detter J.C."/>
            <person name="Tapia R."/>
            <person name="Han C."/>
            <person name="Land M."/>
            <person name="Hauser L."/>
            <person name="Markowitz V."/>
            <person name="Cheng J.-F."/>
            <person name="Hugenholtz P."/>
            <person name="Woyke T."/>
            <person name="Wu D."/>
            <person name="Tindall B."/>
            <person name="Brambilla E."/>
            <person name="Klenk H.-P."/>
            <person name="Eisen J.A."/>
        </authorList>
    </citation>
    <scope>NUCLEOTIDE SEQUENCE [LARGE SCALE GENOMIC DNA]</scope>
    <source>
        <strain evidence="1">DSM 18603</strain>
    </source>
</reference>
<sequence>MKLEKLTHLSTSIFCKDRYWNSLINDAIKPFIYEMQCLEIVKSYSIAFSYSRGDNLRLTLYTQHNKKDILARKAGKFFSEYFVKSQFDSNRLNYRHESAFLSLESNAIYFGLYRQDFYYEYGKYKLLDSYIDFNVLFTQLLIEEIVDYEITNEVVLTFALYLHVALIHFLWSMDIESVLPIYCKEISNEINENNPMFSIEALTEIKDIYYSSDPDGWKKKWETICQNQIEKAISLNSFTPNKIDIGEKRYLHSLIIELMHAQLAISDEQRKVIDYSIINLLKNNPSPLLQN</sequence>
<proteinExistence type="predicted"/>
<dbReference type="RefSeq" id="WP_008504251.1">
    <property type="nucleotide sequence ID" value="NZ_CM001403.1"/>
</dbReference>
<name>H1Y1P1_9SPHI</name>
<dbReference type="STRING" id="714943.Mucpa_0507"/>
<dbReference type="OrthoDB" id="1374975at2"/>